<proteinExistence type="predicted"/>
<feature type="signal peptide" evidence="1">
    <location>
        <begin position="1"/>
        <end position="18"/>
    </location>
</feature>
<name>W5W6K9_9PSEU</name>
<keyword evidence="3" id="KW-1185">Reference proteome</keyword>
<dbReference type="HOGENOM" id="CLU_2219663_0_0_11"/>
<reference evidence="2 3" key="1">
    <citation type="journal article" date="2014" name="BMC Genomics">
        <title>Complete genome sequence of producer of the glycopeptide antibiotic Aculeximycin Kutzneria albida DSM 43870T, a representative of minor genus of Pseudonocardiaceae.</title>
        <authorList>
            <person name="Rebets Y."/>
            <person name="Tokovenko B."/>
            <person name="Lushchyk I."/>
            <person name="Ruckert C."/>
            <person name="Zaburannyi N."/>
            <person name="Bechthold A."/>
            <person name="Kalinowski J."/>
            <person name="Luzhetskyy A."/>
        </authorList>
    </citation>
    <scope>NUCLEOTIDE SEQUENCE [LARGE SCALE GENOMIC DNA]</scope>
    <source>
        <strain evidence="2">DSM 43870</strain>
    </source>
</reference>
<dbReference type="EMBL" id="CP007155">
    <property type="protein sequence ID" value="AHH96405.1"/>
    <property type="molecule type" value="Genomic_DNA"/>
</dbReference>
<dbReference type="STRING" id="1449976.KALB_3037"/>
<evidence type="ECO:0000313" key="3">
    <source>
        <dbReference type="Proteomes" id="UP000019225"/>
    </source>
</evidence>
<keyword evidence="1" id="KW-0732">Signal</keyword>
<organism evidence="2 3">
    <name type="scientific">Kutzneria albida DSM 43870</name>
    <dbReference type="NCBI Taxonomy" id="1449976"/>
    <lineage>
        <taxon>Bacteria</taxon>
        <taxon>Bacillati</taxon>
        <taxon>Actinomycetota</taxon>
        <taxon>Actinomycetes</taxon>
        <taxon>Pseudonocardiales</taxon>
        <taxon>Pseudonocardiaceae</taxon>
        <taxon>Kutzneria</taxon>
    </lineage>
</organism>
<dbReference type="Proteomes" id="UP000019225">
    <property type="component" value="Chromosome"/>
</dbReference>
<evidence type="ECO:0000256" key="1">
    <source>
        <dbReference type="SAM" id="SignalP"/>
    </source>
</evidence>
<evidence type="ECO:0000313" key="2">
    <source>
        <dbReference type="EMBL" id="AHH96405.1"/>
    </source>
</evidence>
<dbReference type="AlphaFoldDB" id="W5W6K9"/>
<feature type="chain" id="PRO_5039088544" evidence="1">
    <location>
        <begin position="19"/>
        <end position="106"/>
    </location>
</feature>
<gene>
    <name evidence="2" type="ORF">KALB_3037</name>
</gene>
<sequence length="106" mass="10468">MHQVIRLVAGLAGAAAFAAVVPVATVATAQASPTQPMGLSACLQEVHDRGYDVGPKVTAACHIAADNPLSAPHQAACTLALVDIGVDNDTAGGACIAASWPGVSKP</sequence>
<accession>W5W6K9</accession>
<protein>
    <submittedName>
        <fullName evidence="2">Putative secreted protein</fullName>
    </submittedName>
</protein>
<dbReference type="KEGG" id="kal:KALB_3037"/>